<feature type="transmembrane region" description="Helical" evidence="2">
    <location>
        <begin position="279"/>
        <end position="300"/>
    </location>
</feature>
<dbReference type="RefSeq" id="WP_071834597.1">
    <property type="nucleotide sequence ID" value="NZ_LSRP01000107.1"/>
</dbReference>
<organism evidence="3 4">
    <name type="scientific">Pararhizobium antarcticum</name>
    <dbReference type="NCBI Taxonomy" id="1798805"/>
    <lineage>
        <taxon>Bacteria</taxon>
        <taxon>Pseudomonadati</taxon>
        <taxon>Pseudomonadota</taxon>
        <taxon>Alphaproteobacteria</taxon>
        <taxon>Hyphomicrobiales</taxon>
        <taxon>Rhizobiaceae</taxon>
        <taxon>Rhizobium/Agrobacterium group</taxon>
        <taxon>Pararhizobium</taxon>
    </lineage>
</organism>
<reference evidence="3 4" key="1">
    <citation type="submission" date="2016-02" db="EMBL/GenBank/DDBJ databases">
        <title>Genome sequencing of a beta-galactosidase producing bacteria Rhizobium sp. 59.</title>
        <authorList>
            <person name="Wang D."/>
            <person name="Kot W."/>
            <person name="Qin Y."/>
            <person name="Hansen L."/>
            <person name="Naqvi K."/>
            <person name="Rensing C."/>
        </authorList>
    </citation>
    <scope>NUCLEOTIDE SEQUENCE [LARGE SCALE GENOMIC DNA]</scope>
    <source>
        <strain evidence="3 4">59</strain>
    </source>
</reference>
<evidence type="ECO:0000313" key="3">
    <source>
        <dbReference type="EMBL" id="OJF93460.1"/>
    </source>
</evidence>
<keyword evidence="2" id="KW-1133">Transmembrane helix</keyword>
<sequence length="514" mass="57789">MQDWAWLTGATHFFGLVGDTLENLLGLNPIALLFALLTPLLLIYGRREVRVRRLRSIQDFIRAFDQLRQTQAEKDEQDAAAQSVPPARRPQPITQNPTFEFVRSKYTSDIEPVEWRGEKRTLKLSENEEIDRIIESLGAFGSPTDKRIFLSTTGFIIACYFGFDALQETMLSGFGAAGSACATTLPCTEAAMKPGSYEQLRIIGSLTFVGAYIAAIRIFLRGLSVFDLSSYTFLRQTGEMLASVTFTILVFRAFPDPFHDVVSAVAPGFAGPADGSIPWIWLALAPLFGLLPQSVTKFLLMKMQSLVAWIKTSDDRFIAVTKIISLDIIDGIDFETRFRLEECGIYDVQNLATYNPIMLHIESPYGIYQVIDWIGQAQLCHIVGPEKFLLFREVNIRTIFDLERAISDVNAPPEFDDICVSILFASTDNLKQTLDITKTKLATIAEDGTVSDVDLAEYSRWVRGKINKTNVSAATEHVMRWIADDLHVRRLRRLWKEISASLGEDSDRLDSTKR</sequence>
<proteinExistence type="predicted"/>
<keyword evidence="2" id="KW-0472">Membrane</keyword>
<feature type="transmembrane region" description="Helical" evidence="2">
    <location>
        <begin position="24"/>
        <end position="45"/>
    </location>
</feature>
<feature type="region of interest" description="Disordered" evidence="1">
    <location>
        <begin position="72"/>
        <end position="94"/>
    </location>
</feature>
<keyword evidence="2" id="KW-0812">Transmembrane</keyword>
<evidence type="ECO:0000256" key="1">
    <source>
        <dbReference type="SAM" id="MobiDB-lite"/>
    </source>
</evidence>
<dbReference type="EMBL" id="LSRP01000107">
    <property type="protein sequence ID" value="OJF93460.1"/>
    <property type="molecule type" value="Genomic_DNA"/>
</dbReference>
<dbReference type="AlphaFoldDB" id="A0A657LNS2"/>
<keyword evidence="4" id="KW-1185">Reference proteome</keyword>
<feature type="transmembrane region" description="Helical" evidence="2">
    <location>
        <begin position="202"/>
        <end position="220"/>
    </location>
</feature>
<evidence type="ECO:0000256" key="2">
    <source>
        <dbReference type="SAM" id="Phobius"/>
    </source>
</evidence>
<accession>A0A657LNS2</accession>
<dbReference type="OrthoDB" id="7296456at2"/>
<dbReference type="Proteomes" id="UP000182661">
    <property type="component" value="Unassembled WGS sequence"/>
</dbReference>
<name>A0A657LNS2_9HYPH</name>
<gene>
    <name evidence="3" type="ORF">AX760_05545</name>
</gene>
<comment type="caution">
    <text evidence="3">The sequence shown here is derived from an EMBL/GenBank/DDBJ whole genome shotgun (WGS) entry which is preliminary data.</text>
</comment>
<protein>
    <submittedName>
        <fullName evidence="3">Uncharacterized protein</fullName>
    </submittedName>
</protein>
<evidence type="ECO:0000313" key="4">
    <source>
        <dbReference type="Proteomes" id="UP000182661"/>
    </source>
</evidence>